<dbReference type="PANTHER" id="PTHR32071">
    <property type="entry name" value="TRANSCRIPTIONAL REGULATORY PROTEIN"/>
    <property type="match status" value="1"/>
</dbReference>
<dbReference type="Gene3D" id="3.40.50.10660">
    <property type="entry name" value="PrpR receptor domain-like"/>
    <property type="match status" value="1"/>
</dbReference>
<evidence type="ECO:0000256" key="1">
    <source>
        <dbReference type="ARBA" id="ARBA00022741"/>
    </source>
</evidence>
<dbReference type="InterPro" id="IPR058031">
    <property type="entry name" value="AAA_lid_NorR"/>
</dbReference>
<dbReference type="InterPro" id="IPR000014">
    <property type="entry name" value="PAS"/>
</dbReference>
<dbReference type="InterPro" id="IPR009057">
    <property type="entry name" value="Homeodomain-like_sf"/>
</dbReference>
<dbReference type="SUPFAM" id="SSF52540">
    <property type="entry name" value="P-loop containing nucleoside triphosphate hydrolases"/>
    <property type="match status" value="1"/>
</dbReference>
<keyword evidence="8" id="KW-1185">Reference proteome</keyword>
<dbReference type="CDD" id="cd00009">
    <property type="entry name" value="AAA"/>
    <property type="match status" value="1"/>
</dbReference>
<evidence type="ECO:0000256" key="3">
    <source>
        <dbReference type="ARBA" id="ARBA00023015"/>
    </source>
</evidence>
<dbReference type="InterPro" id="IPR002078">
    <property type="entry name" value="Sigma_54_int"/>
</dbReference>
<keyword evidence="3" id="KW-0805">Transcription regulation</keyword>
<dbReference type="Pfam" id="PF00158">
    <property type="entry name" value="Sigma54_activat"/>
    <property type="match status" value="1"/>
</dbReference>
<dbReference type="InterPro" id="IPR035965">
    <property type="entry name" value="PAS-like_dom_sf"/>
</dbReference>
<protein>
    <submittedName>
        <fullName evidence="7">Sigma 54-interacting transcriptional regulator</fullName>
    </submittedName>
</protein>
<dbReference type="Pfam" id="PF06506">
    <property type="entry name" value="PrpR_N"/>
    <property type="match status" value="1"/>
</dbReference>
<dbReference type="Pfam" id="PF00989">
    <property type="entry name" value="PAS"/>
    <property type="match status" value="1"/>
</dbReference>
<dbReference type="Gene3D" id="3.30.450.20">
    <property type="entry name" value="PAS domain"/>
    <property type="match status" value="1"/>
</dbReference>
<dbReference type="InterPro" id="IPR013767">
    <property type="entry name" value="PAS_fold"/>
</dbReference>
<dbReference type="PROSITE" id="PS00675">
    <property type="entry name" value="SIGMA54_INTERACT_1"/>
    <property type="match status" value="1"/>
</dbReference>
<dbReference type="Gene3D" id="1.10.10.60">
    <property type="entry name" value="Homeodomain-like"/>
    <property type="match status" value="1"/>
</dbReference>
<dbReference type="CDD" id="cd00130">
    <property type="entry name" value="PAS"/>
    <property type="match status" value="1"/>
</dbReference>
<organism evidence="7 8">
    <name type="scientific">Fictibacillus barbaricus</name>
    <dbReference type="NCBI Taxonomy" id="182136"/>
    <lineage>
        <taxon>Bacteria</taxon>
        <taxon>Bacillati</taxon>
        <taxon>Bacillota</taxon>
        <taxon>Bacilli</taxon>
        <taxon>Bacillales</taxon>
        <taxon>Fictibacillaceae</taxon>
        <taxon>Fictibacillus</taxon>
    </lineage>
</organism>
<evidence type="ECO:0000256" key="2">
    <source>
        <dbReference type="ARBA" id="ARBA00022840"/>
    </source>
</evidence>
<name>A0ABS2ZCB1_9BACL</name>
<dbReference type="PROSITE" id="PS50045">
    <property type="entry name" value="SIGMA54_INTERACT_4"/>
    <property type="match status" value="1"/>
</dbReference>
<dbReference type="SUPFAM" id="SSF55785">
    <property type="entry name" value="PYP-like sensor domain (PAS domain)"/>
    <property type="match status" value="1"/>
</dbReference>
<dbReference type="InterPro" id="IPR010524">
    <property type="entry name" value="Sig_transdc_resp-reg_PrpR_N"/>
</dbReference>
<dbReference type="Proteomes" id="UP001319060">
    <property type="component" value="Unassembled WGS sequence"/>
</dbReference>
<dbReference type="RefSeq" id="WP_188403292.1">
    <property type="nucleotide sequence ID" value="NZ_BMCE01000002.1"/>
</dbReference>
<dbReference type="InterPro" id="IPR003593">
    <property type="entry name" value="AAA+_ATPase"/>
</dbReference>
<dbReference type="PROSITE" id="PS50112">
    <property type="entry name" value="PAS"/>
    <property type="match status" value="1"/>
</dbReference>
<reference evidence="7 8" key="1">
    <citation type="submission" date="2021-01" db="EMBL/GenBank/DDBJ databases">
        <title>Genome Sequencing of Type Strains.</title>
        <authorList>
            <person name="Lemaire J.F."/>
            <person name="Inderbitzin P."/>
            <person name="Collins S.B."/>
            <person name="Wespe N."/>
            <person name="Knight-Connoni V."/>
        </authorList>
    </citation>
    <scope>NUCLEOTIDE SEQUENCE [LARGE SCALE GENOMIC DNA]</scope>
    <source>
        <strain evidence="7 8">DSM 14730</strain>
    </source>
</reference>
<gene>
    <name evidence="7" type="ORF">JYA64_07210</name>
</gene>
<dbReference type="PANTHER" id="PTHR32071:SF57">
    <property type="entry name" value="C4-DICARBOXYLATE TRANSPORT TRANSCRIPTIONAL REGULATORY PROTEIN DCTD"/>
    <property type="match status" value="1"/>
</dbReference>
<evidence type="ECO:0000256" key="4">
    <source>
        <dbReference type="ARBA" id="ARBA00023163"/>
    </source>
</evidence>
<evidence type="ECO:0000259" key="5">
    <source>
        <dbReference type="PROSITE" id="PS50045"/>
    </source>
</evidence>
<proteinExistence type="predicted"/>
<dbReference type="SUPFAM" id="SSF159800">
    <property type="entry name" value="PrpR receptor domain-like"/>
    <property type="match status" value="1"/>
</dbReference>
<feature type="domain" description="PAS" evidence="6">
    <location>
        <begin position="195"/>
        <end position="249"/>
    </location>
</feature>
<feature type="domain" description="Sigma-54 factor interaction" evidence="5">
    <location>
        <begin position="319"/>
        <end position="545"/>
    </location>
</feature>
<dbReference type="InterPro" id="IPR025662">
    <property type="entry name" value="Sigma_54_int_dom_ATP-bd_1"/>
</dbReference>
<dbReference type="Gene3D" id="1.10.8.60">
    <property type="match status" value="1"/>
</dbReference>
<keyword evidence="1" id="KW-0547">Nucleotide-binding</keyword>
<dbReference type="EMBL" id="JAFHKS010000042">
    <property type="protein sequence ID" value="MBN3545076.1"/>
    <property type="molecule type" value="Genomic_DNA"/>
</dbReference>
<dbReference type="Pfam" id="PF25601">
    <property type="entry name" value="AAA_lid_14"/>
    <property type="match status" value="1"/>
</dbReference>
<evidence type="ECO:0000313" key="7">
    <source>
        <dbReference type="EMBL" id="MBN3545076.1"/>
    </source>
</evidence>
<keyword evidence="4" id="KW-0804">Transcription</keyword>
<dbReference type="SMART" id="SM00091">
    <property type="entry name" value="PAS"/>
    <property type="match status" value="1"/>
</dbReference>
<dbReference type="InterPro" id="IPR027417">
    <property type="entry name" value="P-loop_NTPase"/>
</dbReference>
<evidence type="ECO:0000259" key="6">
    <source>
        <dbReference type="PROSITE" id="PS50112"/>
    </source>
</evidence>
<evidence type="ECO:0000313" key="8">
    <source>
        <dbReference type="Proteomes" id="UP001319060"/>
    </source>
</evidence>
<sequence length="628" mass="71959">MKIGVISPYPEFTSLVKDISVDMDVPLIVKEGALQRGLAAANLLVEKENISVIIARGPTADLLEDKLNVPIIKITVNNYDLLKTFQSAKQISSTIIFIDHHENYSLYDIPFIEKLFSVDIILKQYNDEQEIADIMKEMKEKGLHKVVVGTAHCMERTAKKLDLYCFVIKSTKEVMIEALHRAFDTARLYEREKLRQHHLQTIISHAFDGVIATDVQGIISVFNTVAGELLDLKPGDMLGKELRRMHHPKLKKLYGNGSEVNKKITSFGNDRYVVNRIPLEGESIVITFQETNKVIEQDSQLRRNLHNRRFYAKYSFSDILCQSDSMKKVIELSKFYSKTDKSVLITGESGTGKELFAQSIHNESNRTNGPFVAINCAALPKDLLESELFGYEDGAFTGAKRGGKPGLFEMAHDGTLFLDEIGELPIDLQARLLRVLQEKEVMRIGGEKIIPINVRIISATNKDLKASIQKNVFREDLYFRLNILRIIIPPLRERKEDLFILINHFLHKNGEENYLYDEDFLEFIKNYDWPGNVRELENVIERMTTVGKVSNDIKKILLDQPVFSVKEKMKPLMESNCIELTIGTLEEMENQIIHYFQQSYKGNKQEMAEKLGLSRTTLWKKIKKLDNL</sequence>
<dbReference type="Gene3D" id="3.40.50.300">
    <property type="entry name" value="P-loop containing nucleotide triphosphate hydrolases"/>
    <property type="match status" value="1"/>
</dbReference>
<dbReference type="SUPFAM" id="SSF46689">
    <property type="entry name" value="Homeodomain-like"/>
    <property type="match status" value="1"/>
</dbReference>
<dbReference type="Pfam" id="PF02954">
    <property type="entry name" value="HTH_8"/>
    <property type="match status" value="1"/>
</dbReference>
<accession>A0ABS2ZCB1</accession>
<dbReference type="PROSITE" id="PS00688">
    <property type="entry name" value="SIGMA54_INTERACT_3"/>
    <property type="match status" value="1"/>
</dbReference>
<dbReference type="Gene3D" id="3.40.50.2300">
    <property type="match status" value="1"/>
</dbReference>
<dbReference type="SMART" id="SM00382">
    <property type="entry name" value="AAA"/>
    <property type="match status" value="1"/>
</dbReference>
<dbReference type="InterPro" id="IPR025944">
    <property type="entry name" value="Sigma_54_int_dom_CS"/>
</dbReference>
<dbReference type="InterPro" id="IPR002197">
    <property type="entry name" value="HTH_Fis"/>
</dbReference>
<keyword evidence="2" id="KW-0067">ATP-binding</keyword>
<comment type="caution">
    <text evidence="7">The sequence shown here is derived from an EMBL/GenBank/DDBJ whole genome shotgun (WGS) entry which is preliminary data.</text>
</comment>